<organism evidence="2 3">
    <name type="scientific">Dietzia psychralcaliphila</name>
    <dbReference type="NCBI Taxonomy" id="139021"/>
    <lineage>
        <taxon>Bacteria</taxon>
        <taxon>Bacillati</taxon>
        <taxon>Actinomycetota</taxon>
        <taxon>Actinomycetes</taxon>
        <taxon>Mycobacteriales</taxon>
        <taxon>Dietziaceae</taxon>
        <taxon>Dietzia</taxon>
    </lineage>
</organism>
<name>A0AAD0NMI9_9ACTN</name>
<feature type="transmembrane region" description="Helical" evidence="1">
    <location>
        <begin position="73"/>
        <end position="94"/>
    </location>
</feature>
<evidence type="ECO:0000313" key="3">
    <source>
        <dbReference type="Proteomes" id="UP000244903"/>
    </source>
</evidence>
<keyword evidence="1" id="KW-0812">Transmembrane</keyword>
<gene>
    <name evidence="2" type="ORF">A6048_00945</name>
</gene>
<keyword evidence="1" id="KW-0472">Membrane</keyword>
<evidence type="ECO:0000313" key="2">
    <source>
        <dbReference type="EMBL" id="AWH94316.1"/>
    </source>
</evidence>
<keyword evidence="3" id="KW-1185">Reference proteome</keyword>
<keyword evidence="1" id="KW-1133">Transmembrane helix</keyword>
<dbReference type="KEGG" id="dpc:A6048_00945"/>
<protein>
    <recommendedName>
        <fullName evidence="4">DUF4190 domain-containing protein</fullName>
    </recommendedName>
</protein>
<feature type="transmembrane region" description="Helical" evidence="1">
    <location>
        <begin position="24"/>
        <end position="52"/>
    </location>
</feature>
<accession>A0AAD0NMI9</accession>
<evidence type="ECO:0000256" key="1">
    <source>
        <dbReference type="SAM" id="Phobius"/>
    </source>
</evidence>
<dbReference type="EMBL" id="CP015453">
    <property type="protein sequence ID" value="AWH94316.1"/>
    <property type="molecule type" value="Genomic_DNA"/>
</dbReference>
<dbReference type="Proteomes" id="UP000244903">
    <property type="component" value="Chromosome"/>
</dbReference>
<sequence length="97" mass="9585">MGGPVTEDHFTGTSYRNGAGTTSLVTGIIAALASLVPFIGGAITIAAAVVALASGWVGLKRVDQGEASNHRDAVIGIGLGLAALFVAFLVFAATNSA</sequence>
<reference evidence="2 3" key="1">
    <citation type="submission" date="2016-04" db="EMBL/GenBank/DDBJ databases">
        <title>Complete genome sequence of the haloalkaliphilic hydrocarbon-degrading bacterium Dietzia psychralcaliphila ILA-1T, isolated from a drain of a fish product-processing plant.</title>
        <authorList>
            <person name="Zhao J."/>
            <person name="Hu B."/>
            <person name="Geng S."/>
            <person name="Nie Y."/>
            <person name="Tang Y."/>
        </authorList>
    </citation>
    <scope>NUCLEOTIDE SEQUENCE [LARGE SCALE GENOMIC DNA]</scope>
    <source>
        <strain evidence="2 3">ILA-1</strain>
    </source>
</reference>
<dbReference type="AlphaFoldDB" id="A0AAD0NMI9"/>
<proteinExistence type="predicted"/>
<evidence type="ECO:0008006" key="4">
    <source>
        <dbReference type="Google" id="ProtNLM"/>
    </source>
</evidence>